<accession>A0A0D8XMJ5</accession>
<reference evidence="2" key="2">
    <citation type="journal article" date="2016" name="Sci. Rep.">
        <title>Dictyocaulus viviparus genome, variome and transcriptome elucidate lungworm biology and support future intervention.</title>
        <authorList>
            <person name="McNulty S.N."/>
            <person name="Strube C."/>
            <person name="Rosa B.A."/>
            <person name="Martin J.C."/>
            <person name="Tyagi R."/>
            <person name="Choi Y.J."/>
            <person name="Wang Q."/>
            <person name="Hallsworth Pepin K."/>
            <person name="Zhang X."/>
            <person name="Ozersky P."/>
            <person name="Wilson R.K."/>
            <person name="Sternberg P.W."/>
            <person name="Gasser R.B."/>
            <person name="Mitreva M."/>
        </authorList>
    </citation>
    <scope>NUCLEOTIDE SEQUENCE [LARGE SCALE GENOMIC DNA]</scope>
    <source>
        <strain evidence="2">HannoverDv2000</strain>
    </source>
</reference>
<protein>
    <submittedName>
        <fullName evidence="1">Uncharacterized protein</fullName>
    </submittedName>
</protein>
<gene>
    <name evidence="1" type="ORF">DICVIV_08981</name>
</gene>
<dbReference type="Proteomes" id="UP000053766">
    <property type="component" value="Unassembled WGS sequence"/>
</dbReference>
<organism evidence="1 2">
    <name type="scientific">Dictyocaulus viviparus</name>
    <name type="common">Bovine lungworm</name>
    <dbReference type="NCBI Taxonomy" id="29172"/>
    <lineage>
        <taxon>Eukaryota</taxon>
        <taxon>Metazoa</taxon>
        <taxon>Ecdysozoa</taxon>
        <taxon>Nematoda</taxon>
        <taxon>Chromadorea</taxon>
        <taxon>Rhabditida</taxon>
        <taxon>Rhabditina</taxon>
        <taxon>Rhabditomorpha</taxon>
        <taxon>Strongyloidea</taxon>
        <taxon>Metastrongylidae</taxon>
        <taxon>Dictyocaulus</taxon>
    </lineage>
</organism>
<dbReference type="EMBL" id="KN716436">
    <property type="protein sequence ID" value="KJH44972.1"/>
    <property type="molecule type" value="Genomic_DNA"/>
</dbReference>
<dbReference type="AlphaFoldDB" id="A0A0D8XMJ5"/>
<evidence type="ECO:0000313" key="2">
    <source>
        <dbReference type="Proteomes" id="UP000053766"/>
    </source>
</evidence>
<proteinExistence type="predicted"/>
<keyword evidence="2" id="KW-1185">Reference proteome</keyword>
<sequence>MCFSTTVFDDDREFVGDEARDAASGNLTLWCQTSPFVATDSVHPKKKLVSLIRSHYKVYIAICYQLVQVTAMLLNIKQIDVEEVIPKSFVQSSHPRA</sequence>
<evidence type="ECO:0000313" key="1">
    <source>
        <dbReference type="EMBL" id="KJH44972.1"/>
    </source>
</evidence>
<name>A0A0D8XMJ5_DICVI</name>
<reference evidence="1 2" key="1">
    <citation type="submission" date="2013-11" db="EMBL/GenBank/DDBJ databases">
        <title>Draft genome of the bovine lungworm Dictyocaulus viviparus.</title>
        <authorList>
            <person name="Mitreva M."/>
        </authorList>
    </citation>
    <scope>NUCLEOTIDE SEQUENCE [LARGE SCALE GENOMIC DNA]</scope>
    <source>
        <strain evidence="1 2">HannoverDv2000</strain>
    </source>
</reference>